<evidence type="ECO:0008006" key="4">
    <source>
        <dbReference type="Google" id="ProtNLM"/>
    </source>
</evidence>
<accession>A0A4Z1SYL3</accession>
<dbReference type="Proteomes" id="UP000315496">
    <property type="component" value="Chromosome 2"/>
</dbReference>
<name>A0A4Z1SYL3_GIAMU</name>
<feature type="compositionally biased region" description="Basic and acidic residues" evidence="1">
    <location>
        <begin position="511"/>
        <end position="524"/>
    </location>
</feature>
<proteinExistence type="predicted"/>
<evidence type="ECO:0000313" key="2">
    <source>
        <dbReference type="EMBL" id="TNJ28588.1"/>
    </source>
</evidence>
<gene>
    <name evidence="2" type="ORF">GMRT_12752</name>
</gene>
<evidence type="ECO:0000313" key="3">
    <source>
        <dbReference type="Proteomes" id="UP000315496"/>
    </source>
</evidence>
<feature type="region of interest" description="Disordered" evidence="1">
    <location>
        <begin position="438"/>
        <end position="483"/>
    </location>
</feature>
<organism evidence="2 3">
    <name type="scientific">Giardia muris</name>
    <dbReference type="NCBI Taxonomy" id="5742"/>
    <lineage>
        <taxon>Eukaryota</taxon>
        <taxon>Metamonada</taxon>
        <taxon>Diplomonadida</taxon>
        <taxon>Hexamitidae</taxon>
        <taxon>Giardiinae</taxon>
        <taxon>Giardia</taxon>
    </lineage>
</organism>
<comment type="caution">
    <text evidence="2">The sequence shown here is derived from an EMBL/GenBank/DDBJ whole genome shotgun (WGS) entry which is preliminary data.</text>
</comment>
<dbReference type="InterPro" id="IPR036915">
    <property type="entry name" value="Cyclin-like_sf"/>
</dbReference>
<dbReference type="SUPFAM" id="SSF47954">
    <property type="entry name" value="Cyclin-like"/>
    <property type="match status" value="1"/>
</dbReference>
<dbReference type="Gene3D" id="1.10.472.10">
    <property type="entry name" value="Cyclin-like"/>
    <property type="match status" value="1"/>
</dbReference>
<keyword evidence="3" id="KW-1185">Reference proteome</keyword>
<dbReference type="AlphaFoldDB" id="A0A4Z1SYL3"/>
<sequence>MTRTRLLMAAPNRLSRIRYSSNREALKRLQMMLQVDWISDQKHIHLGLRDAPNSRSTPILESLVGTPGGALGCVSKPDTHPSIVSTPQRPYTLISCPGTAERYRLARETTSIPRTPRYMSEEHIDLLRERKPLTAAEEYYTINYFLTYLDSFITALTEKTRTKHDVVALGREDIDYTLGVIAAKVHTVAVFYYRRFFLTGSIHDYNPPYIIAACILLANKITGVPRSWDWHLPSFLACTFAPLLNATDKDLEAAITETEVWVYQRLGFDLYTENIYSSIVRLTIRLVANIRLGEDESMHRTQAGRSFQSSYCVSHPVSRNDDVAESSSLVQELHEDTAPSLVINPLVNPHQSSSLKVNESSPPVTAYPDALDSTQVSRVPAIKESPIEPSLFSGQEPELLDESGDQPPALFLGSAALHTDSEMHASELLTRTSSVMTTASPSLPRTTPIHGLLSPPLPRPQSLSLRSKRVKGGHSNSRSTSQRIVSVVSSVSVRFKHESYNKLNLYIRSSHARDPSPSDSRGMKDSNVLRPTTLLDLPLLPTPPDTHSRISTLSVPKEIHPEVSASTGDGVGVVQGFESFSDETTQAGEGQRAHSKAATDSCVGSGIIGVNGLRCPYRTSKPRLGACRTGRRKNHRQLHCASGSFLPHEASRPCGEVWVSMPRIPTRMATLFEQHADRRIRSKSHFFSTSTRLAAVRSVSSRVTSETSLAACRDVSTGIMDEAGLNCAVNALSDEQEINIFYSSTSDENKSLTTKDMLETNPQLRTSGSILTDPPTCFSETTVQTQSAITLTATLNLEVLDTGVSNLMKSTVTSPDLSRLLALDYTELMDVVVSTPELSRVMEERLHCTHYPDIYKVCRYQLSLYLAGLSQFGSQEERRLVALCTQNVTSFITCLSSITSQLLYHFRYSDVFLLFGAADLALFVVAEALLLIFNAIIPSVAKHLLSTPVLNADGSGAVDLQTSEIRPSNKLPDALAPFVDLQVSRSSVYEILGQYYRSEGTTAYGFGLTQQTICLLDDGTIGKQELSAARLCHDILQVTCFDGQSYPEDQSMEDWQEGYALQISSLARAAFSPLYTALSAPGSVETYNLSMYLRYLTQIFERVTKEIIPRLKHCQLMVRQPGTFFQQIRTTQKQCDYEDDRKRYARLRDERCQATPRSAQGIAQQMDTILTHWNAQDSEMDDSAYAE</sequence>
<dbReference type="VEuPathDB" id="GiardiaDB:GMRT_12752"/>
<feature type="region of interest" description="Disordered" evidence="1">
    <location>
        <begin position="510"/>
        <end position="529"/>
    </location>
</feature>
<protein>
    <recommendedName>
        <fullName evidence="4">Cyclin</fullName>
    </recommendedName>
</protein>
<evidence type="ECO:0000256" key="1">
    <source>
        <dbReference type="SAM" id="MobiDB-lite"/>
    </source>
</evidence>
<dbReference type="OrthoDB" id="10264655at2759"/>
<dbReference type="EMBL" id="VDLU01000002">
    <property type="protein sequence ID" value="TNJ28588.1"/>
    <property type="molecule type" value="Genomic_DNA"/>
</dbReference>
<reference evidence="2 3" key="1">
    <citation type="submission" date="2019-05" db="EMBL/GenBank/DDBJ databases">
        <title>The compact genome of Giardia muris reveals important steps in the evolution of intestinal protozoan parasites.</title>
        <authorList>
            <person name="Xu F."/>
            <person name="Jimenez-Gonzalez A."/>
            <person name="Einarsson E."/>
            <person name="Astvaldsson A."/>
            <person name="Peirasmaki D."/>
            <person name="Eckmann L."/>
            <person name="Andersson J.O."/>
            <person name="Svard S.G."/>
            <person name="Jerlstrom-Hultqvist J."/>
        </authorList>
    </citation>
    <scope>NUCLEOTIDE SEQUENCE [LARGE SCALE GENOMIC DNA]</scope>
    <source>
        <strain evidence="2 3">Roberts-Thomson</strain>
    </source>
</reference>